<proteinExistence type="predicted"/>
<dbReference type="Proteomes" id="UP000315010">
    <property type="component" value="Unassembled WGS sequence"/>
</dbReference>
<dbReference type="AlphaFoldDB" id="A0A5C5Z9G9"/>
<dbReference type="RefSeq" id="WP_419194760.1">
    <property type="nucleotide sequence ID" value="NZ_SJPJ01000001.1"/>
</dbReference>
<protein>
    <submittedName>
        <fullName evidence="2">Uncharacterized protein</fullName>
    </submittedName>
</protein>
<name>A0A5C5Z9G9_9BACT</name>
<evidence type="ECO:0000313" key="2">
    <source>
        <dbReference type="EMBL" id="TWT83747.1"/>
    </source>
</evidence>
<accession>A0A5C5Z9G9</accession>
<comment type="caution">
    <text evidence="2">The sequence shown here is derived from an EMBL/GenBank/DDBJ whole genome shotgun (WGS) entry which is preliminary data.</text>
</comment>
<gene>
    <name evidence="2" type="ORF">CA13_52140</name>
</gene>
<feature type="region of interest" description="Disordered" evidence="1">
    <location>
        <begin position="93"/>
        <end position="118"/>
    </location>
</feature>
<keyword evidence="3" id="KW-1185">Reference proteome</keyword>
<reference evidence="2 3" key="1">
    <citation type="submission" date="2019-02" db="EMBL/GenBank/DDBJ databases">
        <title>Deep-cultivation of Planctomycetes and their phenomic and genomic characterization uncovers novel biology.</title>
        <authorList>
            <person name="Wiegand S."/>
            <person name="Jogler M."/>
            <person name="Boedeker C."/>
            <person name="Pinto D."/>
            <person name="Vollmers J."/>
            <person name="Rivas-Marin E."/>
            <person name="Kohn T."/>
            <person name="Peeters S.H."/>
            <person name="Heuer A."/>
            <person name="Rast P."/>
            <person name="Oberbeckmann S."/>
            <person name="Bunk B."/>
            <person name="Jeske O."/>
            <person name="Meyerdierks A."/>
            <person name="Storesund J.E."/>
            <person name="Kallscheuer N."/>
            <person name="Luecker S."/>
            <person name="Lage O.M."/>
            <person name="Pohl T."/>
            <person name="Merkel B.J."/>
            <person name="Hornburger P."/>
            <person name="Mueller R.-W."/>
            <person name="Bruemmer F."/>
            <person name="Labrenz M."/>
            <person name="Spormann A.M."/>
            <person name="Op Den Camp H."/>
            <person name="Overmann J."/>
            <person name="Amann R."/>
            <person name="Jetten M.S.M."/>
            <person name="Mascher T."/>
            <person name="Medema M.H."/>
            <person name="Devos D.P."/>
            <person name="Kaster A.-K."/>
            <person name="Ovreas L."/>
            <person name="Rohde M."/>
            <person name="Galperin M.Y."/>
            <person name="Jogler C."/>
        </authorList>
    </citation>
    <scope>NUCLEOTIDE SEQUENCE [LARGE SCALE GENOMIC DNA]</scope>
    <source>
        <strain evidence="2 3">CA13</strain>
    </source>
</reference>
<evidence type="ECO:0000256" key="1">
    <source>
        <dbReference type="SAM" id="MobiDB-lite"/>
    </source>
</evidence>
<feature type="compositionally biased region" description="Basic and acidic residues" evidence="1">
    <location>
        <begin position="102"/>
        <end position="111"/>
    </location>
</feature>
<dbReference type="EMBL" id="SJPJ01000001">
    <property type="protein sequence ID" value="TWT83747.1"/>
    <property type="molecule type" value="Genomic_DNA"/>
</dbReference>
<evidence type="ECO:0000313" key="3">
    <source>
        <dbReference type="Proteomes" id="UP000315010"/>
    </source>
</evidence>
<organism evidence="2 3">
    <name type="scientific">Novipirellula herctigrandis</name>
    <dbReference type="NCBI Taxonomy" id="2527986"/>
    <lineage>
        <taxon>Bacteria</taxon>
        <taxon>Pseudomonadati</taxon>
        <taxon>Planctomycetota</taxon>
        <taxon>Planctomycetia</taxon>
        <taxon>Pirellulales</taxon>
        <taxon>Pirellulaceae</taxon>
        <taxon>Novipirellula</taxon>
    </lineage>
</organism>
<sequence length="118" mass="13521">MAKKNRIPHKFLPWIDVRKKFNLSHAHVQMARELGLNPKRFSSYANCKEQPWKLPLPQYIEALYEKSFGKNLPDNVLSIEQMAAHHLAKRKAKKAAKAALEAGRDESKISEESSNDPI</sequence>